<feature type="compositionally biased region" description="Basic and acidic residues" evidence="4">
    <location>
        <begin position="813"/>
        <end position="822"/>
    </location>
</feature>
<dbReference type="KEGG" id="glz:GLAREA_03002"/>
<dbReference type="eggNOG" id="KOG0283">
    <property type="taxonomic scope" value="Eukaryota"/>
</dbReference>
<feature type="repeat" description="WD" evidence="3">
    <location>
        <begin position="382"/>
        <end position="416"/>
    </location>
</feature>
<sequence length="948" mass="103885">MSAAALPKIKVIDTQNVNGNGQGSSVGIDSPSTITDGGQSGRPKSSTSSEGNQQTNNKKTPTKPSRNGSSREFSNTSPTSPQGRPATAIDPLSHHILKRTNTENTIPTKLRNTGSGETNSADLTGPISPETGSQGRQLTPEVNRSDSNPIREKKKGVSFLSRFSIIAGKKKDQPDDIDDDESELGDVRTEGMNAHVFSSSIGANGYIPQHKEPPRYIKVRAHNKKLREFNRMFLAQELSGTKHTASEDKIPGLTTTATELPQSPTKLTKAPKTGGAVWATEFSKDGKFLAAAGRDQVVRIWGVISTADERHFHEHEEDVSMSTSGGERLSAPVFRSKPIREFEGHTGEILDLSWSKNNFLLSSSMDKTVRLWHISRQECLCTFKHKDFVTSIAFHPTDDRFFLAGSLDSVLRLWSIPDKTVAFWNQLPDLITAVAFSPCGKTAIAGVLSGLCLFYETEGLKYHTQIHVRSSRGKNAKGSKITGIRTASYSPGDLEGDVKVLITSNDSRVRMYNLKDKSLEMKFRGHENTCSQINASFSEDNQYIICGSEDRKAYIWNTGPIESENRDKRPLELFEAHADMVTAAIIAPTKTRHLLSASGDPIYDLCNPPPVTLLSREESTASSLNFTDDKRNSDLVSESQMKKPEESPAYLSRCTHPDGNIIITADYLGGIKVFRQDCAYHKRMQNNWETGSTFSKKMLGRSNSIRTKNSGGSRRNSVSQNSINGSLHTPSEHILSWRNTVLDNNSIRNRGSRASMGDRSISPGKFNRASFQSSTTTNPQPTLASAARQQPYIGSALHPTSSVSTISPPPSDIQKDAIDRKPSLPTPSFSFQAATSPTTQENSPRIDTSSKNYQFWNPASWLNESKSLLQNSHDPTKLGVENGTRPGTERQQSSVSELSSETGSPGYESEDEALSCKKCGGRDFRAKKAIGRGTKQRLVCTKCGTVAE</sequence>
<evidence type="ECO:0000313" key="5">
    <source>
        <dbReference type="EMBL" id="EPE27088.1"/>
    </source>
</evidence>
<organism evidence="5 6">
    <name type="scientific">Glarea lozoyensis (strain ATCC 20868 / MF5171)</name>
    <dbReference type="NCBI Taxonomy" id="1116229"/>
    <lineage>
        <taxon>Eukaryota</taxon>
        <taxon>Fungi</taxon>
        <taxon>Dikarya</taxon>
        <taxon>Ascomycota</taxon>
        <taxon>Pezizomycotina</taxon>
        <taxon>Leotiomycetes</taxon>
        <taxon>Helotiales</taxon>
        <taxon>Helotiaceae</taxon>
        <taxon>Glarea</taxon>
    </lineage>
</organism>
<dbReference type="OrthoDB" id="1932312at2759"/>
<feature type="repeat" description="WD" evidence="3">
    <location>
        <begin position="342"/>
        <end position="382"/>
    </location>
</feature>
<dbReference type="STRING" id="1116229.S3DKJ7"/>
<dbReference type="PANTHER" id="PTHR14221">
    <property type="entry name" value="WD REPEAT DOMAIN 44"/>
    <property type="match status" value="1"/>
</dbReference>
<dbReference type="Gene3D" id="2.130.10.10">
    <property type="entry name" value="YVTN repeat-like/Quinoprotein amine dehydrogenase"/>
    <property type="match status" value="1"/>
</dbReference>
<feature type="region of interest" description="Disordered" evidence="4">
    <location>
        <begin position="692"/>
        <end position="729"/>
    </location>
</feature>
<dbReference type="PROSITE" id="PS50294">
    <property type="entry name" value="WD_REPEATS_REGION"/>
    <property type="match status" value="2"/>
</dbReference>
<dbReference type="SUPFAM" id="SSF50978">
    <property type="entry name" value="WD40 repeat-like"/>
    <property type="match status" value="1"/>
</dbReference>
<dbReference type="AlphaFoldDB" id="S3DKJ7"/>
<evidence type="ECO:0000256" key="4">
    <source>
        <dbReference type="SAM" id="MobiDB-lite"/>
    </source>
</evidence>
<feature type="compositionally biased region" description="Polar residues" evidence="4">
    <location>
        <begin position="769"/>
        <end position="783"/>
    </location>
</feature>
<feature type="compositionally biased region" description="Polar residues" evidence="4">
    <location>
        <begin position="130"/>
        <end position="148"/>
    </location>
</feature>
<feature type="compositionally biased region" description="Polar residues" evidence="4">
    <location>
        <begin position="826"/>
        <end position="851"/>
    </location>
</feature>
<feature type="compositionally biased region" description="Low complexity" evidence="4">
    <location>
        <begin position="893"/>
        <end position="904"/>
    </location>
</feature>
<dbReference type="FunFam" id="2.130.10.10:FF:000697">
    <property type="entry name" value="WD repeat protein, variant"/>
    <property type="match status" value="1"/>
</dbReference>
<dbReference type="RefSeq" id="XP_008086278.1">
    <property type="nucleotide sequence ID" value="XM_008088087.1"/>
</dbReference>
<name>S3DKJ7_GLAL2</name>
<reference evidence="5 6" key="1">
    <citation type="journal article" date="2013" name="BMC Genomics">
        <title>Genomics-driven discovery of the pneumocandin biosynthetic gene cluster in the fungus Glarea lozoyensis.</title>
        <authorList>
            <person name="Chen L."/>
            <person name="Yue Q."/>
            <person name="Zhang X."/>
            <person name="Xiang M."/>
            <person name="Wang C."/>
            <person name="Li S."/>
            <person name="Che Y."/>
            <person name="Ortiz-Lopez F.J."/>
            <person name="Bills G.F."/>
            <person name="Liu X."/>
            <person name="An Z."/>
        </authorList>
    </citation>
    <scope>NUCLEOTIDE SEQUENCE [LARGE SCALE GENOMIC DNA]</scope>
    <source>
        <strain evidence="6">ATCC 20868 / MF5171</strain>
    </source>
</reference>
<accession>S3DKJ7</accession>
<keyword evidence="2" id="KW-0677">Repeat</keyword>
<dbReference type="HOGENOM" id="CLU_004759_5_0_1"/>
<dbReference type="CDD" id="cd00200">
    <property type="entry name" value="WD40"/>
    <property type="match status" value="1"/>
</dbReference>
<dbReference type="Proteomes" id="UP000016922">
    <property type="component" value="Unassembled WGS sequence"/>
</dbReference>
<dbReference type="InterPro" id="IPR036322">
    <property type="entry name" value="WD40_repeat_dom_sf"/>
</dbReference>
<feature type="region of interest" description="Disordered" evidence="4">
    <location>
        <begin position="747"/>
        <end position="851"/>
    </location>
</feature>
<dbReference type="OMA" id="DTEGLKW"/>
<feature type="region of interest" description="Disordered" evidence="4">
    <location>
        <begin position="870"/>
        <end position="912"/>
    </location>
</feature>
<dbReference type="InterPro" id="IPR015943">
    <property type="entry name" value="WD40/YVTN_repeat-like_dom_sf"/>
</dbReference>
<feature type="region of interest" description="Disordered" evidence="4">
    <location>
        <begin position="1"/>
        <end position="153"/>
    </location>
</feature>
<evidence type="ECO:0000256" key="1">
    <source>
        <dbReference type="ARBA" id="ARBA00022574"/>
    </source>
</evidence>
<feature type="compositionally biased region" description="Polar residues" evidence="4">
    <location>
        <begin position="102"/>
        <end position="122"/>
    </location>
</feature>
<evidence type="ECO:0000313" key="6">
    <source>
        <dbReference type="Proteomes" id="UP000016922"/>
    </source>
</evidence>
<feature type="compositionally biased region" description="Polar residues" evidence="4">
    <location>
        <begin position="30"/>
        <end position="82"/>
    </location>
</feature>
<proteinExistence type="predicted"/>
<keyword evidence="6" id="KW-1185">Reference proteome</keyword>
<dbReference type="PROSITE" id="PS50082">
    <property type="entry name" value="WD_REPEATS_2"/>
    <property type="match status" value="3"/>
</dbReference>
<protein>
    <submittedName>
        <fullName evidence="5">WD40 repeat-like protein</fullName>
    </submittedName>
</protein>
<dbReference type="InterPro" id="IPR040324">
    <property type="entry name" value="WDR44/Dgr2"/>
</dbReference>
<feature type="repeat" description="WD" evidence="3">
    <location>
        <begin position="277"/>
        <end position="301"/>
    </location>
</feature>
<evidence type="ECO:0000256" key="2">
    <source>
        <dbReference type="ARBA" id="ARBA00022737"/>
    </source>
</evidence>
<dbReference type="SMART" id="SM00320">
    <property type="entry name" value="WD40"/>
    <property type="match status" value="6"/>
</dbReference>
<evidence type="ECO:0000256" key="3">
    <source>
        <dbReference type="PROSITE-ProRule" id="PRU00221"/>
    </source>
</evidence>
<feature type="compositionally biased region" description="Low complexity" evidence="4">
    <location>
        <begin position="15"/>
        <end position="27"/>
    </location>
</feature>
<keyword evidence="1 3" id="KW-0853">WD repeat</keyword>
<dbReference type="PANTHER" id="PTHR14221:SF0">
    <property type="entry name" value="WD REPEAT-CONTAINING PROTEIN 44"/>
    <property type="match status" value="1"/>
</dbReference>
<gene>
    <name evidence="5" type="ORF">GLAREA_03002</name>
</gene>
<dbReference type="EMBL" id="KE145370">
    <property type="protein sequence ID" value="EPE27088.1"/>
    <property type="molecule type" value="Genomic_DNA"/>
</dbReference>
<dbReference type="GeneID" id="19462058"/>
<dbReference type="Pfam" id="PF00400">
    <property type="entry name" value="WD40"/>
    <property type="match status" value="4"/>
</dbReference>
<dbReference type="InterPro" id="IPR001680">
    <property type="entry name" value="WD40_rpt"/>
</dbReference>
<feature type="region of interest" description="Disordered" evidence="4">
    <location>
        <begin position="617"/>
        <end position="652"/>
    </location>
</feature>